<feature type="compositionally biased region" description="Gly residues" evidence="8">
    <location>
        <begin position="29"/>
        <end position="49"/>
    </location>
</feature>
<evidence type="ECO:0000259" key="9">
    <source>
        <dbReference type="PROSITE" id="PS51981"/>
    </source>
</evidence>
<dbReference type="InterPro" id="IPR046439">
    <property type="entry name" value="ZF_RZ_dom"/>
</dbReference>
<feature type="domain" description="RZ-type" evidence="9">
    <location>
        <begin position="1765"/>
        <end position="1832"/>
    </location>
</feature>
<proteinExistence type="predicted"/>
<dbReference type="GO" id="GO:0031380">
    <property type="term" value="C:nuclear RNA-directed RNA polymerase complex"/>
    <property type="evidence" value="ECO:0007669"/>
    <property type="project" value="TreeGrafter"/>
</dbReference>
<reference evidence="10" key="1">
    <citation type="submission" date="2022-03" db="EMBL/GenBank/DDBJ databases">
        <authorList>
            <person name="Martin C."/>
        </authorList>
    </citation>
    <scope>NUCLEOTIDE SEQUENCE</scope>
</reference>
<dbReference type="EMBL" id="CAIIXF020000004">
    <property type="protein sequence ID" value="CAH1781587.1"/>
    <property type="molecule type" value="Genomic_DNA"/>
</dbReference>
<dbReference type="GO" id="GO:0008270">
    <property type="term" value="F:zinc ion binding"/>
    <property type="evidence" value="ECO:0007669"/>
    <property type="project" value="UniProtKB-KW"/>
</dbReference>
<comment type="caution">
    <text evidence="10">The sequence shown here is derived from an EMBL/GenBank/DDBJ whole genome shotgun (WGS) entry which is preliminary data.</text>
</comment>
<sequence length="1832" mass="210546">MSGRFPHNPGETHDRGRGRGGYRGRGRGRGNYGNRGGRNIEGGEQGAYGGARDNDYRGERGGRGRGNGKGPRKPREHPMSFTALHECLNKEPNEIILGLNNPGSGFIKFLEQGRVRPDFMKLALNVITKCLDRTIADTFVLELLHQIEKSTFTTGPLVLYFTEMLTETSQAKHQDFKEAIEDSLLLMTELLHKLPSSVSKVNVPLSVLKTTLEQLQITTNIVDVNLLEKHEDVMQMLYKSLRKNNTHEEPRKRTELLYENEAPPDDFRDISIFPTQNDIYLNERPFLRVNKARGAYQDIDHYLDVQFRLLREDFVKPLRDGIEEYKHQRTSLKQKKLQDIRMYQRVFIRSPLCQADGIYHKIQFDVSKMRNIKWRISKRLIFGSLLCLSRDNFQTFLFATVSNRQEKELSDGIIDVRFEEKHDEIAKINPDVEFQMVETTAYFEAYRHVLKALQRIRANELPFQRYIVECKTELKPPRYLLEGYGKTFDLRPLITKEVVEVTKKASARQRPRHRGSLGDLLMDISDSDDEDPVDQVLERELTRVASSQAKSVNMLRTNTWPDAEQMRLDQTQYEAVKMALTKEFVVIQGPPGTGKTYIGLKIVQALLHNRDVWTKNRMGNIEQSPILVVCYTNHALDQFLEGIYKFWKTNIVRIGGRSKSELMEKFLLKNLKQVMKNDRKIPIEVHRGKFQLMDQLKDIQMQLDKTVSLIEASHKGLVKEDVLEEFMNEDHYNQLTDGPPTFNDPFQMQFQTGKRVQVMDWLGVGDNYYELPTDNLTGAMGAMQVAGPDDDDDDDDEDEYVTVDDEADAIAAERTLDEDDLDQNRRRQQELQRIQNEQEAAGTLALDINNMQDAGQYELAGGWMTQTNRKSRKKTLKRGLQGTDAMTDDEANDCYILWDLPLKERWRLYRNWINKYRNSLKSKIQDYEREYERQARQMVDLRREEDFAVLKQAVVIGMTTTGAAKYQSLIQRVKPKIVVVEEAAEVLESHIVTTLSEGCEHLILIGDHKQLRPNPTVYDLARKYNLEISFFERMINNRIPYECLELQHRMRPEIATLVSDIYPELRDHKSVHHYERVKGVAKNMFFVDHTVHETSDIEIRSKSNPHEAEYIVKLCKYLIQQGYKREEITILTLYTGQMFTIKKLMPKEYFQGVRVCAVDNFQGEENEIVLLSLVRSNEENSIGFLKIENRVCVALSRAKRGFYAIGNMTLLAKNSDLWRKIYGRLRHTGNVGEALELYCQNHPKDNHILVKTAADFDKAPEGGCTKKCDARLDCGHTCPQFCHNIDAHHEDFQCRKPCAKKCPEGHTCSKMCYQNCGTCQTRVIKTIPACGHTQNVPCHMDPATFNCTMPCSKKLSCGHTCKEQCWGPCSRLCKEKSGIYLECGHYCKVECYKMDKSSEIVCTQPCSDLLLCGHKCQGTCGSCQREKCEWQCQHHQCSQPCSEPCDRPRCDRPCMKKFTCFECKNRYTCIGLCGEKCPPKCPNCDKAEIREVFFGTEEDQNAKFVQLEDCGHILEVEGLDAWVDKYSDDSGTVDIQYKTCPKCKTPIRKNLRYGDTIKKMDKYIAAVKEKIIGSRDEVKILKQNVEREIKDFSLTDSVISNDLQTRVNIPTDYITINLLNAVKMQLDFTRQFTKLADDVQHQKHKSIGASTGDVVDFRARCGQIKTKIETTIRWVLKNRQRFTEQEALECQKELTRLKLQSKAYVIDYKASKVKDKLKPEYIDCIEQSIDELEKGVPLKDDTEARITKNLKILEKKLAPTNGLGISDGERVEILKAMGLTKGHWYKCANGHIYAIGDCGGATVEATCPECKSTIGGSGHALRSDNKSNNIME</sequence>
<dbReference type="InterPro" id="IPR027417">
    <property type="entry name" value="P-loop_NTPase"/>
</dbReference>
<dbReference type="Proteomes" id="UP000749559">
    <property type="component" value="Unassembled WGS sequence"/>
</dbReference>
<dbReference type="Gene3D" id="3.40.50.300">
    <property type="entry name" value="P-loop containing nucleotide triphosphate hydrolases"/>
    <property type="match status" value="3"/>
</dbReference>
<dbReference type="GO" id="GO:0002376">
    <property type="term" value="P:immune system process"/>
    <property type="evidence" value="ECO:0007669"/>
    <property type="project" value="UniProtKB-KW"/>
</dbReference>
<evidence type="ECO:0000256" key="7">
    <source>
        <dbReference type="SAM" id="Coils"/>
    </source>
</evidence>
<dbReference type="GO" id="GO:0004386">
    <property type="term" value="F:helicase activity"/>
    <property type="evidence" value="ECO:0007669"/>
    <property type="project" value="InterPro"/>
</dbReference>
<feature type="compositionally biased region" description="Basic and acidic residues" evidence="8">
    <location>
        <begin position="52"/>
        <end position="62"/>
    </location>
</feature>
<gene>
    <name evidence="10" type="ORF">OFUS_LOCUS8151</name>
</gene>
<keyword evidence="7" id="KW-0175">Coiled coil</keyword>
<protein>
    <recommendedName>
        <fullName evidence="9">RZ-type domain-containing protein</fullName>
    </recommendedName>
</protein>
<dbReference type="CDD" id="cd17936">
    <property type="entry name" value="EEXXEc_NFX1"/>
    <property type="match status" value="1"/>
</dbReference>
<dbReference type="CDD" id="cd18808">
    <property type="entry name" value="SF1_C_Upf1"/>
    <property type="match status" value="1"/>
</dbReference>
<feature type="coiled-coil region" evidence="7">
    <location>
        <begin position="917"/>
        <end position="944"/>
    </location>
</feature>
<accession>A0A8S4NK58</accession>
<dbReference type="Pfam" id="PF25396">
    <property type="entry name" value="ZNFX1"/>
    <property type="match status" value="1"/>
</dbReference>
<dbReference type="FunFam" id="3.40.50.300:FF:002692">
    <property type="entry name" value="Zinc finger, NFX1-type-containing 1"/>
    <property type="match status" value="1"/>
</dbReference>
<evidence type="ECO:0000256" key="2">
    <source>
        <dbReference type="ARBA" id="ARBA00022490"/>
    </source>
</evidence>
<evidence type="ECO:0000313" key="11">
    <source>
        <dbReference type="Proteomes" id="UP000749559"/>
    </source>
</evidence>
<keyword evidence="5" id="KW-0862">Zinc</keyword>
<dbReference type="Pfam" id="PF20173">
    <property type="entry name" value="ZnF_RZ-type"/>
    <property type="match status" value="1"/>
</dbReference>
<evidence type="ECO:0000256" key="5">
    <source>
        <dbReference type="ARBA" id="ARBA00022833"/>
    </source>
</evidence>
<dbReference type="GO" id="GO:0031048">
    <property type="term" value="P:regulatory ncRNA-mediated heterochromatin formation"/>
    <property type="evidence" value="ECO:0007669"/>
    <property type="project" value="TreeGrafter"/>
</dbReference>
<evidence type="ECO:0000256" key="8">
    <source>
        <dbReference type="SAM" id="MobiDB-lite"/>
    </source>
</evidence>
<dbReference type="PANTHER" id="PTHR10887">
    <property type="entry name" value="DNA2/NAM7 HELICASE FAMILY"/>
    <property type="match status" value="1"/>
</dbReference>
<evidence type="ECO:0000256" key="1">
    <source>
        <dbReference type="ARBA" id="ARBA00004496"/>
    </source>
</evidence>
<evidence type="ECO:0000256" key="3">
    <source>
        <dbReference type="ARBA" id="ARBA00022723"/>
    </source>
</evidence>
<dbReference type="PROSITE" id="PS51981">
    <property type="entry name" value="ZF_RZ"/>
    <property type="match status" value="1"/>
</dbReference>
<dbReference type="InterPro" id="IPR041677">
    <property type="entry name" value="DNA2/NAM7_AAA_11"/>
</dbReference>
<evidence type="ECO:0000313" key="10">
    <source>
        <dbReference type="EMBL" id="CAH1781587.1"/>
    </source>
</evidence>
<keyword evidence="2" id="KW-0963">Cytoplasm</keyword>
<dbReference type="InterPro" id="IPR057373">
    <property type="entry name" value="ZNFX1"/>
</dbReference>
<evidence type="ECO:0000256" key="4">
    <source>
        <dbReference type="ARBA" id="ARBA00022771"/>
    </source>
</evidence>
<dbReference type="SUPFAM" id="SSF52540">
    <property type="entry name" value="P-loop containing nucleoside triphosphate hydrolases"/>
    <property type="match status" value="1"/>
</dbReference>
<dbReference type="GO" id="GO:0005737">
    <property type="term" value="C:cytoplasm"/>
    <property type="evidence" value="ECO:0007669"/>
    <property type="project" value="UniProtKB-SubCell"/>
</dbReference>
<dbReference type="PANTHER" id="PTHR10887:SF341">
    <property type="entry name" value="NFX1-TYPE ZINC FINGER-CONTAINING PROTEIN 1"/>
    <property type="match status" value="1"/>
</dbReference>
<keyword evidence="6" id="KW-0391">Immunity</keyword>
<dbReference type="Pfam" id="PF13086">
    <property type="entry name" value="AAA_11"/>
    <property type="match status" value="1"/>
</dbReference>
<dbReference type="InterPro" id="IPR047187">
    <property type="entry name" value="SF1_C_Upf1"/>
</dbReference>
<dbReference type="InterPro" id="IPR041679">
    <property type="entry name" value="DNA2/NAM7-like_C"/>
</dbReference>
<organism evidence="10 11">
    <name type="scientific">Owenia fusiformis</name>
    <name type="common">Polychaete worm</name>
    <dbReference type="NCBI Taxonomy" id="6347"/>
    <lineage>
        <taxon>Eukaryota</taxon>
        <taxon>Metazoa</taxon>
        <taxon>Spiralia</taxon>
        <taxon>Lophotrochozoa</taxon>
        <taxon>Annelida</taxon>
        <taxon>Polychaeta</taxon>
        <taxon>Sedentaria</taxon>
        <taxon>Canalipalpata</taxon>
        <taxon>Sabellida</taxon>
        <taxon>Oweniida</taxon>
        <taxon>Oweniidae</taxon>
        <taxon>Owenia</taxon>
    </lineage>
</organism>
<dbReference type="Pfam" id="PF13087">
    <property type="entry name" value="AAA_12"/>
    <property type="match status" value="1"/>
</dbReference>
<dbReference type="InterPro" id="IPR045055">
    <property type="entry name" value="DNA2/NAM7-like"/>
</dbReference>
<name>A0A8S4NK58_OWEFU</name>
<evidence type="ECO:0000256" key="6">
    <source>
        <dbReference type="ARBA" id="ARBA00022859"/>
    </source>
</evidence>
<feature type="compositionally biased region" description="Basic residues" evidence="8">
    <location>
        <begin position="18"/>
        <end position="28"/>
    </location>
</feature>
<dbReference type="CDD" id="cd06008">
    <property type="entry name" value="NF-X1-zinc-finger"/>
    <property type="match status" value="2"/>
</dbReference>
<keyword evidence="3" id="KW-0479">Metal-binding</keyword>
<dbReference type="FunFam" id="3.40.50.300:FF:000742">
    <property type="entry name" value="NFX1-type zinc finger-containing protein 1"/>
    <property type="match status" value="1"/>
</dbReference>
<feature type="region of interest" description="Disordered" evidence="8">
    <location>
        <begin position="1"/>
        <end position="77"/>
    </location>
</feature>
<dbReference type="OrthoDB" id="2423195at2759"/>
<comment type="subcellular location">
    <subcellularLocation>
        <location evidence="1">Cytoplasm</location>
    </subcellularLocation>
</comment>
<keyword evidence="4" id="KW-0863">Zinc-finger</keyword>
<keyword evidence="11" id="KW-1185">Reference proteome</keyword>